<evidence type="ECO:0000313" key="2">
    <source>
        <dbReference type="Proteomes" id="UP000182761"/>
    </source>
</evidence>
<sequence>RESVWLSVDPLFEKTMTPYQYTYQNPLKFIDPNGEEPTPEEAARMAAHVYGDKKDDILIGGWRVSNSDFGIRLTDETSLRSLVYERVVNGKVTEYVYATAGSVEVRDWVENAKQPLGLSTQYENAANNAKTLSKALSKTELNFVGHSLGCGEAALNSLITSNDKLIGRKAFTFNVAGVGNITKMVEGTCSTPFKSEKNIQAYILLTDPLNKLQNGNSPLGKIMPDVNGNRHYLLPKDLLSVYNGHSMDNVLKNFGIKNSDVYNK</sequence>
<proteinExistence type="predicted"/>
<dbReference type="Pfam" id="PF26363">
    <property type="entry name" value="Phospholipase-like"/>
    <property type="match status" value="1"/>
</dbReference>
<dbReference type="Gene3D" id="2.180.10.10">
    <property type="entry name" value="RHS repeat-associated core"/>
    <property type="match status" value="1"/>
</dbReference>
<evidence type="ECO:0008006" key="3">
    <source>
        <dbReference type="Google" id="ProtNLM"/>
    </source>
</evidence>
<dbReference type="InterPro" id="IPR029058">
    <property type="entry name" value="AB_hydrolase_fold"/>
</dbReference>
<name>A0A0X3AS59_9FLAO</name>
<evidence type="ECO:0000313" key="1">
    <source>
        <dbReference type="EMBL" id="CVK17174.1"/>
    </source>
</evidence>
<protein>
    <recommendedName>
        <fullName evidence="3">RHS repeat-associated core domain-containing protein</fullName>
    </recommendedName>
</protein>
<feature type="non-terminal residue" evidence="1">
    <location>
        <position position="1"/>
    </location>
</feature>
<dbReference type="AlphaFoldDB" id="A0A0X3AS59"/>
<accession>A0A0X3AS59</accession>
<gene>
    <name evidence="1" type="ORF">Ga0061079_1191</name>
</gene>
<dbReference type="EMBL" id="FCOR01000019">
    <property type="protein sequence ID" value="CVK17174.1"/>
    <property type="molecule type" value="Genomic_DNA"/>
</dbReference>
<dbReference type="STRING" id="1586267.GCA_001418685_02038"/>
<organism evidence="1 2">
    <name type="scientific">Apibacter mensalis</name>
    <dbReference type="NCBI Taxonomy" id="1586267"/>
    <lineage>
        <taxon>Bacteria</taxon>
        <taxon>Pseudomonadati</taxon>
        <taxon>Bacteroidota</taxon>
        <taxon>Flavobacteriia</taxon>
        <taxon>Flavobacteriales</taxon>
        <taxon>Weeksellaceae</taxon>
        <taxon>Apibacter</taxon>
    </lineage>
</organism>
<dbReference type="SUPFAM" id="SSF53474">
    <property type="entry name" value="alpha/beta-Hydrolases"/>
    <property type="match status" value="1"/>
</dbReference>
<dbReference type="Proteomes" id="UP000182761">
    <property type="component" value="Unassembled WGS sequence"/>
</dbReference>
<reference evidence="1 2" key="1">
    <citation type="submission" date="2016-01" db="EMBL/GenBank/DDBJ databases">
        <authorList>
            <person name="McClelland M."/>
            <person name="Jain A."/>
            <person name="Saraogi P."/>
            <person name="Mendelson R."/>
            <person name="Westerman R."/>
            <person name="SanMiguel P."/>
            <person name="Csonka L."/>
        </authorList>
    </citation>
    <scope>NUCLEOTIDE SEQUENCE [LARGE SCALE GENOMIC DNA]</scope>
    <source>
        <strain evidence="1 2">R-53146</strain>
    </source>
</reference>
<keyword evidence="2" id="KW-1185">Reference proteome</keyword>